<evidence type="ECO:0000256" key="1">
    <source>
        <dbReference type="ARBA" id="ARBA00004251"/>
    </source>
</evidence>
<dbReference type="Gene3D" id="3.80.10.10">
    <property type="entry name" value="Ribonuclease Inhibitor"/>
    <property type="match status" value="2"/>
</dbReference>
<comment type="similarity">
    <text evidence="2">Belongs to the RLP family.</text>
</comment>
<organism evidence="13 14">
    <name type="scientific">Quercus suber</name>
    <name type="common">Cork oak</name>
    <dbReference type="NCBI Taxonomy" id="58331"/>
    <lineage>
        <taxon>Eukaryota</taxon>
        <taxon>Viridiplantae</taxon>
        <taxon>Streptophyta</taxon>
        <taxon>Embryophyta</taxon>
        <taxon>Tracheophyta</taxon>
        <taxon>Spermatophyta</taxon>
        <taxon>Magnoliopsida</taxon>
        <taxon>eudicotyledons</taxon>
        <taxon>Gunneridae</taxon>
        <taxon>Pentapetalae</taxon>
        <taxon>rosids</taxon>
        <taxon>fabids</taxon>
        <taxon>Fagales</taxon>
        <taxon>Fagaceae</taxon>
        <taxon>Quercus</taxon>
    </lineage>
</organism>
<keyword evidence="3" id="KW-1003">Cell membrane</keyword>
<evidence type="ECO:0000256" key="12">
    <source>
        <dbReference type="SAM" id="Phobius"/>
    </source>
</evidence>
<gene>
    <name evidence="13" type="primary">EIX1_6</name>
    <name evidence="13" type="ORF">CFP56_004078</name>
</gene>
<dbReference type="FunFam" id="3.80.10.10:FF:001347">
    <property type="entry name" value="LRR receptor-like serine/threonine-protein kinase GSO2"/>
    <property type="match status" value="1"/>
</dbReference>
<evidence type="ECO:0000256" key="4">
    <source>
        <dbReference type="ARBA" id="ARBA00022614"/>
    </source>
</evidence>
<keyword evidence="5 12" id="KW-0812">Transmembrane</keyword>
<dbReference type="Pfam" id="PF13855">
    <property type="entry name" value="LRR_8"/>
    <property type="match status" value="3"/>
</dbReference>
<dbReference type="AlphaFoldDB" id="A0AAW0I5M6"/>
<feature type="transmembrane region" description="Helical" evidence="12">
    <location>
        <begin position="618"/>
        <end position="639"/>
    </location>
</feature>
<dbReference type="FunFam" id="3.80.10.10:FF:000111">
    <property type="entry name" value="LRR receptor-like serine/threonine-protein kinase ERECTA"/>
    <property type="match status" value="1"/>
</dbReference>
<dbReference type="Pfam" id="PF00560">
    <property type="entry name" value="LRR_1"/>
    <property type="match status" value="6"/>
</dbReference>
<dbReference type="InterPro" id="IPR046956">
    <property type="entry name" value="RLP23-like"/>
</dbReference>
<protein>
    <submittedName>
        <fullName evidence="13">Receptor-like protein eix1</fullName>
    </submittedName>
</protein>
<dbReference type="FunFam" id="3.80.10.10:FF:000041">
    <property type="entry name" value="LRR receptor-like serine/threonine-protein kinase ERECTA"/>
    <property type="match status" value="2"/>
</dbReference>
<keyword evidence="14" id="KW-1185">Reference proteome</keyword>
<name>A0AAW0I5M6_QUESU</name>
<keyword evidence="6" id="KW-0732">Signal</keyword>
<dbReference type="GO" id="GO:0005886">
    <property type="term" value="C:plasma membrane"/>
    <property type="evidence" value="ECO:0007669"/>
    <property type="project" value="UniProtKB-SubCell"/>
</dbReference>
<accession>A0AAW0I5M6</accession>
<evidence type="ECO:0000256" key="8">
    <source>
        <dbReference type="ARBA" id="ARBA00022989"/>
    </source>
</evidence>
<evidence type="ECO:0000256" key="5">
    <source>
        <dbReference type="ARBA" id="ARBA00022692"/>
    </source>
</evidence>
<reference evidence="13 14" key="1">
    <citation type="journal article" date="2018" name="Sci. Data">
        <title>The draft genome sequence of cork oak.</title>
        <authorList>
            <person name="Ramos A.M."/>
            <person name="Usie A."/>
            <person name="Barbosa P."/>
            <person name="Barros P.M."/>
            <person name="Capote T."/>
            <person name="Chaves I."/>
            <person name="Simoes F."/>
            <person name="Abreu I."/>
            <person name="Carrasquinho I."/>
            <person name="Faro C."/>
            <person name="Guimaraes J.B."/>
            <person name="Mendonca D."/>
            <person name="Nobrega F."/>
            <person name="Rodrigues L."/>
            <person name="Saibo N.J.M."/>
            <person name="Varela M.C."/>
            <person name="Egas C."/>
            <person name="Matos J."/>
            <person name="Miguel C.M."/>
            <person name="Oliveira M.M."/>
            <person name="Ricardo C.P."/>
            <person name="Goncalves S."/>
        </authorList>
    </citation>
    <scope>NUCLEOTIDE SEQUENCE [LARGE SCALE GENOMIC DNA]</scope>
    <source>
        <strain evidence="14">cv. HL8</strain>
    </source>
</reference>
<dbReference type="InterPro" id="IPR003591">
    <property type="entry name" value="Leu-rich_rpt_typical-subtyp"/>
</dbReference>
<evidence type="ECO:0000313" key="14">
    <source>
        <dbReference type="Proteomes" id="UP000237347"/>
    </source>
</evidence>
<dbReference type="InterPro" id="IPR001611">
    <property type="entry name" value="Leu-rich_rpt"/>
</dbReference>
<dbReference type="PANTHER" id="PTHR48063">
    <property type="entry name" value="LRR RECEPTOR-LIKE KINASE"/>
    <property type="match status" value="1"/>
</dbReference>
<dbReference type="PRINTS" id="PR00019">
    <property type="entry name" value="LEURICHRPT"/>
</dbReference>
<evidence type="ECO:0000256" key="11">
    <source>
        <dbReference type="ARBA" id="ARBA00023180"/>
    </source>
</evidence>
<keyword evidence="8 12" id="KW-1133">Transmembrane helix</keyword>
<evidence type="ECO:0000256" key="3">
    <source>
        <dbReference type="ARBA" id="ARBA00022475"/>
    </source>
</evidence>
<keyword evidence="7" id="KW-0677">Repeat</keyword>
<evidence type="ECO:0000256" key="6">
    <source>
        <dbReference type="ARBA" id="ARBA00022729"/>
    </source>
</evidence>
<dbReference type="PANTHER" id="PTHR48063:SF101">
    <property type="entry name" value="LRR RECEPTOR-LIKE SERINE_THREONINE-PROTEIN KINASE FLS2"/>
    <property type="match status" value="1"/>
</dbReference>
<dbReference type="EMBL" id="PKMF04002339">
    <property type="protein sequence ID" value="KAK7809474.1"/>
    <property type="molecule type" value="Genomic_DNA"/>
</dbReference>
<proteinExistence type="inferred from homology"/>
<dbReference type="SUPFAM" id="SSF52047">
    <property type="entry name" value="RNI-like"/>
    <property type="match status" value="1"/>
</dbReference>
<sequence>MLVSCDLPPVTDLSSLPHINFSKSLTTIDLSNNHVTQSIFPWLFNYSTNLVDIYLDYNQLGGSIPDASGNMNSLEVLSLDENQLEGGIPKFFGNMCALQALRLAGNQMNGSVPKSIGNLSALQNLHLGSNLLEGEISDQHFSNLSKLTELRLSHNSLTFKFSNDWVPPFQLIALDLSFCNLGPDFPKWLRTQQSLLELDISHNGISDTIPSWFWHIPTPQTINLSYNQIRGMLPSEPLGLSSITTILNLSNNKFSGILNNFLCSAPRKLIYLDLSNNQLSGGLDICFNQLTELGILNLANNNLSGQIPDSMGSLINLKVLDLSNNSFLGELPLSLQNCTKLSFINLRDNSFSEKLPAWMGESLLSLIILDLHSNKFHGCIPLQLCRLAHIQFFDLSQNNISGNIPRCLYNLTAMAFKNINNMSTHESFIAYSFYIDGTQVTFNDDFGGSSNYVFNTIVSWKGQSYVYGKNFGEMKSIDLSSNKLIGEIPAEIFNLTELKTLNLAGNMLTGLIPKEIGHLKQIESLDLSRNQLFGSIPASIADLNFLSFLNLSYNKLSGRIPTGTQIQIANPAGFIGNLALCGPPLTPKCPGDVKPNAESPKGGSKSNQEDEDEFLKCLYIGMGLGFMVGFWGVCGSLMLNRSWRHLYFRTTSNLNDWLYVAMIVNIARLQRMFQG</sequence>
<keyword evidence="9 12" id="KW-0472">Membrane</keyword>
<keyword evidence="4" id="KW-0433">Leucine-rich repeat</keyword>
<dbReference type="SMART" id="SM00369">
    <property type="entry name" value="LRR_TYP"/>
    <property type="match status" value="8"/>
</dbReference>
<keyword evidence="11" id="KW-0325">Glycoprotein</keyword>
<evidence type="ECO:0000256" key="7">
    <source>
        <dbReference type="ARBA" id="ARBA00022737"/>
    </source>
</evidence>
<evidence type="ECO:0000256" key="10">
    <source>
        <dbReference type="ARBA" id="ARBA00023170"/>
    </source>
</evidence>
<comment type="subcellular location">
    <subcellularLocation>
        <location evidence="1">Cell membrane</location>
        <topology evidence="1">Single-pass type I membrane protein</topology>
    </subcellularLocation>
</comment>
<evidence type="ECO:0000256" key="9">
    <source>
        <dbReference type="ARBA" id="ARBA00023136"/>
    </source>
</evidence>
<comment type="caution">
    <text evidence="13">The sequence shown here is derived from an EMBL/GenBank/DDBJ whole genome shotgun (WGS) entry which is preliminary data.</text>
</comment>
<evidence type="ECO:0000256" key="2">
    <source>
        <dbReference type="ARBA" id="ARBA00009592"/>
    </source>
</evidence>
<evidence type="ECO:0000313" key="13">
    <source>
        <dbReference type="EMBL" id="KAK7809474.1"/>
    </source>
</evidence>
<keyword evidence="10" id="KW-0675">Receptor</keyword>
<dbReference type="Proteomes" id="UP000237347">
    <property type="component" value="Unassembled WGS sequence"/>
</dbReference>
<dbReference type="InterPro" id="IPR032675">
    <property type="entry name" value="LRR_dom_sf"/>
</dbReference>
<dbReference type="SUPFAM" id="SSF52058">
    <property type="entry name" value="L domain-like"/>
    <property type="match status" value="1"/>
</dbReference>